<dbReference type="InterPro" id="IPR008145">
    <property type="entry name" value="GK/Ca_channel_bsu"/>
</dbReference>
<evidence type="ECO:0000313" key="10">
    <source>
        <dbReference type="EMBL" id="RED62954.1"/>
    </source>
</evidence>
<proteinExistence type="inferred from homology"/>
<comment type="similarity">
    <text evidence="2">Belongs to the guanylate kinase family.</text>
</comment>
<evidence type="ECO:0000256" key="5">
    <source>
        <dbReference type="ARBA" id="ARBA00022679"/>
    </source>
</evidence>
<sequence>MSISLVVLQGPSASGKSTIQSRLGLPRIVTWTSRPPREGEVDGTDYFFKSRSEMELLYEREQMVEMTEYHGNLYGTPLQLIEDIVRGGLPRSVILDKAGAGRLRELFRDRTLLIGVKSDQEDCRRRLASRGHSPEEIRTRLSSYDDEIAALAVCDLILNNTDGNLNKIDLLADFIREGLRKGDGASLRSDNA</sequence>
<evidence type="ECO:0000256" key="3">
    <source>
        <dbReference type="ARBA" id="ARBA00012961"/>
    </source>
</evidence>
<protein>
    <recommendedName>
        <fullName evidence="4">Guanylate kinase</fullName>
        <ecNumber evidence="3">2.7.4.8</ecNumber>
    </recommendedName>
    <alternativeName>
        <fullName evidence="7">GMP kinase</fullName>
    </alternativeName>
</protein>
<dbReference type="PANTHER" id="PTHR23117">
    <property type="entry name" value="GUANYLATE KINASE-RELATED"/>
    <property type="match status" value="1"/>
</dbReference>
<feature type="domain" description="Guanylate kinase-like" evidence="9">
    <location>
        <begin position="3"/>
        <end position="180"/>
    </location>
</feature>
<evidence type="ECO:0000256" key="7">
    <source>
        <dbReference type="ARBA" id="ARBA00030128"/>
    </source>
</evidence>
<keyword evidence="11" id="KW-1185">Reference proteome</keyword>
<dbReference type="SUPFAM" id="SSF52540">
    <property type="entry name" value="P-loop containing nucleoside triphosphate hydrolases"/>
    <property type="match status" value="1"/>
</dbReference>
<dbReference type="InterPro" id="IPR008144">
    <property type="entry name" value="Guanylate_kin-like_dom"/>
</dbReference>
<evidence type="ECO:0000256" key="2">
    <source>
        <dbReference type="ARBA" id="ARBA00005790"/>
    </source>
</evidence>
<dbReference type="InterPro" id="IPR027417">
    <property type="entry name" value="P-loop_NTPase"/>
</dbReference>
<dbReference type="OrthoDB" id="1033810at2"/>
<evidence type="ECO:0000313" key="11">
    <source>
        <dbReference type="Proteomes" id="UP000256977"/>
    </source>
</evidence>
<evidence type="ECO:0000259" key="9">
    <source>
        <dbReference type="PROSITE" id="PS50052"/>
    </source>
</evidence>
<comment type="function">
    <text evidence="1">Essential for recycling GMP and indirectly, cGMP.</text>
</comment>
<dbReference type="Gene3D" id="3.40.50.300">
    <property type="entry name" value="P-loop containing nucleotide triphosphate hydrolases"/>
    <property type="match status" value="1"/>
</dbReference>
<gene>
    <name evidence="10" type="ORF">DFP98_12756</name>
</gene>
<evidence type="ECO:0000256" key="1">
    <source>
        <dbReference type="ARBA" id="ARBA00003531"/>
    </source>
</evidence>
<keyword evidence="6 10" id="KW-0418">Kinase</keyword>
<dbReference type="PANTHER" id="PTHR23117:SF13">
    <property type="entry name" value="GUANYLATE KINASE"/>
    <property type="match status" value="1"/>
</dbReference>
<dbReference type="GO" id="GO:0005829">
    <property type="term" value="C:cytosol"/>
    <property type="evidence" value="ECO:0007669"/>
    <property type="project" value="TreeGrafter"/>
</dbReference>
<dbReference type="EC" id="2.7.4.8" evidence="3"/>
<evidence type="ECO:0000256" key="6">
    <source>
        <dbReference type="ARBA" id="ARBA00022777"/>
    </source>
</evidence>
<dbReference type="AlphaFoldDB" id="A0A3D9IME8"/>
<dbReference type="SMART" id="SM00072">
    <property type="entry name" value="GuKc"/>
    <property type="match status" value="1"/>
</dbReference>
<dbReference type="CDD" id="cd00071">
    <property type="entry name" value="GMPK"/>
    <property type="match status" value="1"/>
</dbReference>
<dbReference type="EMBL" id="QRDZ01000027">
    <property type="protein sequence ID" value="RED62954.1"/>
    <property type="molecule type" value="Genomic_DNA"/>
</dbReference>
<organism evidence="10 11">
    <name type="scientific">Cohnella phaseoli</name>
    <dbReference type="NCBI Taxonomy" id="456490"/>
    <lineage>
        <taxon>Bacteria</taxon>
        <taxon>Bacillati</taxon>
        <taxon>Bacillota</taxon>
        <taxon>Bacilli</taxon>
        <taxon>Bacillales</taxon>
        <taxon>Paenibacillaceae</taxon>
        <taxon>Cohnella</taxon>
    </lineage>
</organism>
<dbReference type="GO" id="GO:0004385">
    <property type="term" value="F:GMP kinase activity"/>
    <property type="evidence" value="ECO:0007669"/>
    <property type="project" value="UniProtKB-EC"/>
</dbReference>
<dbReference type="Proteomes" id="UP000256977">
    <property type="component" value="Unassembled WGS sequence"/>
</dbReference>
<accession>A0A3D9IME8</accession>
<reference evidence="10 11" key="1">
    <citation type="submission" date="2018-07" db="EMBL/GenBank/DDBJ databases">
        <title>Genomic Encyclopedia of Type Strains, Phase III (KMG-III): the genomes of soil and plant-associated and newly described type strains.</title>
        <authorList>
            <person name="Whitman W."/>
        </authorList>
    </citation>
    <scope>NUCLEOTIDE SEQUENCE [LARGE SCALE GENOMIC DNA]</scope>
    <source>
        <strain evidence="10 11">CECT 7287</strain>
    </source>
</reference>
<evidence type="ECO:0000256" key="8">
    <source>
        <dbReference type="ARBA" id="ARBA00048594"/>
    </source>
</evidence>
<dbReference type="FunFam" id="3.30.63.10:FF:000002">
    <property type="entry name" value="Guanylate kinase 1"/>
    <property type="match status" value="1"/>
</dbReference>
<dbReference type="RefSeq" id="WP_116063921.1">
    <property type="nucleotide sequence ID" value="NZ_QRDZ01000027.1"/>
</dbReference>
<dbReference type="InterPro" id="IPR020590">
    <property type="entry name" value="Guanylate_kinase_CS"/>
</dbReference>
<keyword evidence="5" id="KW-0808">Transferase</keyword>
<name>A0A3D9IME8_9BACL</name>
<dbReference type="PROSITE" id="PS00856">
    <property type="entry name" value="GUANYLATE_KINASE_1"/>
    <property type="match status" value="1"/>
</dbReference>
<dbReference type="Pfam" id="PF00625">
    <property type="entry name" value="Guanylate_kin"/>
    <property type="match status" value="1"/>
</dbReference>
<evidence type="ECO:0000256" key="4">
    <source>
        <dbReference type="ARBA" id="ARBA00016296"/>
    </source>
</evidence>
<dbReference type="PROSITE" id="PS50052">
    <property type="entry name" value="GUANYLATE_KINASE_2"/>
    <property type="match status" value="1"/>
</dbReference>
<comment type="catalytic activity">
    <reaction evidence="8">
        <text>GMP + ATP = GDP + ADP</text>
        <dbReference type="Rhea" id="RHEA:20780"/>
        <dbReference type="ChEBI" id="CHEBI:30616"/>
        <dbReference type="ChEBI" id="CHEBI:58115"/>
        <dbReference type="ChEBI" id="CHEBI:58189"/>
        <dbReference type="ChEBI" id="CHEBI:456216"/>
        <dbReference type="EC" id="2.7.4.8"/>
    </reaction>
</comment>
<comment type="caution">
    <text evidence="10">The sequence shown here is derived from an EMBL/GenBank/DDBJ whole genome shotgun (WGS) entry which is preliminary data.</text>
</comment>